<dbReference type="OrthoDB" id="2397076at2759"/>
<dbReference type="Proteomes" id="UP000789405">
    <property type="component" value="Unassembled WGS sequence"/>
</dbReference>
<comment type="caution">
    <text evidence="2">The sequence shown here is derived from an EMBL/GenBank/DDBJ whole genome shotgun (WGS) entry which is preliminary data.</text>
</comment>
<feature type="compositionally biased region" description="Polar residues" evidence="1">
    <location>
        <begin position="1"/>
        <end position="16"/>
    </location>
</feature>
<evidence type="ECO:0000313" key="3">
    <source>
        <dbReference type="Proteomes" id="UP000789405"/>
    </source>
</evidence>
<gene>
    <name evidence="2" type="ORF">DERYTH_LOCUS19837</name>
</gene>
<feature type="region of interest" description="Disordered" evidence="1">
    <location>
        <begin position="1"/>
        <end position="81"/>
    </location>
</feature>
<keyword evidence="3" id="KW-1185">Reference proteome</keyword>
<name>A0A9N9JIH2_9GLOM</name>
<dbReference type="EMBL" id="CAJVPY010022374">
    <property type="protein sequence ID" value="CAG8782621.1"/>
    <property type="molecule type" value="Genomic_DNA"/>
</dbReference>
<dbReference type="AlphaFoldDB" id="A0A9N9JIH2"/>
<proteinExistence type="predicted"/>
<evidence type="ECO:0000256" key="1">
    <source>
        <dbReference type="SAM" id="MobiDB-lite"/>
    </source>
</evidence>
<feature type="region of interest" description="Disordered" evidence="1">
    <location>
        <begin position="148"/>
        <end position="198"/>
    </location>
</feature>
<sequence>HSTSDIPTISTHNVNPLQRRPTPIYGIPRRPTPIQGLQRPLSPFSPTTSSRMLLSSPSPTRTNFSTPPITPNTATFPSPNTATFLAPLSPNTTTLPAPLSPTMSFTNSPTRVSFYPNDRYRYSYPEKNDSSISPISVKTTSKHVRSLELEKNDQSISNSKHTDTRNKPRPSTFGSLADIESHSPLTKSQIEILDERDV</sequence>
<feature type="non-terminal residue" evidence="2">
    <location>
        <position position="198"/>
    </location>
</feature>
<organism evidence="2 3">
    <name type="scientific">Dentiscutata erythropus</name>
    <dbReference type="NCBI Taxonomy" id="1348616"/>
    <lineage>
        <taxon>Eukaryota</taxon>
        <taxon>Fungi</taxon>
        <taxon>Fungi incertae sedis</taxon>
        <taxon>Mucoromycota</taxon>
        <taxon>Glomeromycotina</taxon>
        <taxon>Glomeromycetes</taxon>
        <taxon>Diversisporales</taxon>
        <taxon>Gigasporaceae</taxon>
        <taxon>Dentiscutata</taxon>
    </lineage>
</organism>
<feature type="compositionally biased region" description="Polar residues" evidence="1">
    <location>
        <begin position="44"/>
        <end position="81"/>
    </location>
</feature>
<protein>
    <submittedName>
        <fullName evidence="2">8809_t:CDS:1</fullName>
    </submittedName>
</protein>
<evidence type="ECO:0000313" key="2">
    <source>
        <dbReference type="EMBL" id="CAG8782621.1"/>
    </source>
</evidence>
<accession>A0A9N9JIH2</accession>
<reference evidence="2" key="1">
    <citation type="submission" date="2021-06" db="EMBL/GenBank/DDBJ databases">
        <authorList>
            <person name="Kallberg Y."/>
            <person name="Tangrot J."/>
            <person name="Rosling A."/>
        </authorList>
    </citation>
    <scope>NUCLEOTIDE SEQUENCE</scope>
    <source>
        <strain evidence="2">MA453B</strain>
    </source>
</reference>